<dbReference type="Proteomes" id="UP001597469">
    <property type="component" value="Unassembled WGS sequence"/>
</dbReference>
<name>A0ABW5LW25_9BACT</name>
<dbReference type="PROSITE" id="PS51257">
    <property type="entry name" value="PROKAR_LIPOPROTEIN"/>
    <property type="match status" value="1"/>
</dbReference>
<sequence>MNQFKAVFCGLGSALLVAACVTEYQPDNLSLPPALIVEGQITDQPGPYTVRLTRTADYSIRSLNLLENGATVTIEDDLGYRETLTELTQTGTYITQRSGGIRGVAGRSYKLTIQTQSGRRYESDFEMLQASPPIQKLYSEYRNEPIPGIGKRKESWDVYLDTKDPGEQSNYYRWLWTHYEFTFVCQKTELPSGTLTGLGCCSECWDITRCYNCINVSSDANVNGQAISRQYIMEVPYKSRAPYYLEVQQQAISKGAYAFWKSVRQLVNNTGGLFDAAPTTIRGNLRCVSDPTASVYGYFGATGISETSIYVDRSAGQAIPDSDPPVTIPQPSGCVVCENNLYRTPVKPRWWVY</sequence>
<comment type="caution">
    <text evidence="1">The sequence shown here is derived from an EMBL/GenBank/DDBJ whole genome shotgun (WGS) entry which is preliminary data.</text>
</comment>
<evidence type="ECO:0000313" key="2">
    <source>
        <dbReference type="Proteomes" id="UP001597469"/>
    </source>
</evidence>
<proteinExistence type="predicted"/>
<evidence type="ECO:0000313" key="1">
    <source>
        <dbReference type="EMBL" id="MFD2569003.1"/>
    </source>
</evidence>
<organism evidence="1 2">
    <name type="scientific">Spirosoma soli</name>
    <dbReference type="NCBI Taxonomy" id="1770529"/>
    <lineage>
        <taxon>Bacteria</taxon>
        <taxon>Pseudomonadati</taxon>
        <taxon>Bacteroidota</taxon>
        <taxon>Cytophagia</taxon>
        <taxon>Cytophagales</taxon>
        <taxon>Cytophagaceae</taxon>
        <taxon>Spirosoma</taxon>
    </lineage>
</organism>
<reference evidence="2" key="1">
    <citation type="journal article" date="2019" name="Int. J. Syst. Evol. Microbiol.">
        <title>The Global Catalogue of Microorganisms (GCM) 10K type strain sequencing project: providing services to taxonomists for standard genome sequencing and annotation.</title>
        <authorList>
            <consortium name="The Broad Institute Genomics Platform"/>
            <consortium name="The Broad Institute Genome Sequencing Center for Infectious Disease"/>
            <person name="Wu L."/>
            <person name="Ma J."/>
        </authorList>
    </citation>
    <scope>NUCLEOTIDE SEQUENCE [LARGE SCALE GENOMIC DNA]</scope>
    <source>
        <strain evidence="2">KCTC 42805</strain>
    </source>
</reference>
<protein>
    <submittedName>
        <fullName evidence="1">DUF4249 domain-containing protein</fullName>
    </submittedName>
</protein>
<dbReference type="EMBL" id="JBHULN010000001">
    <property type="protein sequence ID" value="MFD2569003.1"/>
    <property type="molecule type" value="Genomic_DNA"/>
</dbReference>
<dbReference type="RefSeq" id="WP_381517320.1">
    <property type="nucleotide sequence ID" value="NZ_JBHULN010000001.1"/>
</dbReference>
<gene>
    <name evidence="1" type="ORF">ACFSUS_00050</name>
</gene>
<accession>A0ABW5LW25</accession>
<dbReference type="Pfam" id="PF14054">
    <property type="entry name" value="DUF4249"/>
    <property type="match status" value="1"/>
</dbReference>
<dbReference type="InterPro" id="IPR025345">
    <property type="entry name" value="DUF4249"/>
</dbReference>
<keyword evidence="2" id="KW-1185">Reference proteome</keyword>